<proteinExistence type="predicted"/>
<evidence type="ECO:0000313" key="1">
    <source>
        <dbReference type="EMBL" id="RVW86535.1"/>
    </source>
</evidence>
<dbReference type="EMBL" id="QGNW01000193">
    <property type="protein sequence ID" value="RVW86535.1"/>
    <property type="molecule type" value="Genomic_DNA"/>
</dbReference>
<protein>
    <submittedName>
        <fullName evidence="1">Uncharacterized protein</fullName>
    </submittedName>
</protein>
<dbReference type="AlphaFoldDB" id="A0A438HQ09"/>
<gene>
    <name evidence="1" type="ORF">CK203_042166</name>
</gene>
<accession>A0A438HQ09</accession>
<comment type="caution">
    <text evidence="1">The sequence shown here is derived from an EMBL/GenBank/DDBJ whole genome shotgun (WGS) entry which is preliminary data.</text>
</comment>
<reference evidence="1 2" key="1">
    <citation type="journal article" date="2018" name="PLoS Genet.">
        <title>Population sequencing reveals clonal diversity and ancestral inbreeding in the grapevine cultivar Chardonnay.</title>
        <authorList>
            <person name="Roach M.J."/>
            <person name="Johnson D.L."/>
            <person name="Bohlmann J."/>
            <person name="van Vuuren H.J."/>
            <person name="Jones S.J."/>
            <person name="Pretorius I.S."/>
            <person name="Schmidt S.A."/>
            <person name="Borneman A.R."/>
        </authorList>
    </citation>
    <scope>NUCLEOTIDE SEQUENCE [LARGE SCALE GENOMIC DNA]</scope>
    <source>
        <strain evidence="2">cv. Chardonnay</strain>
        <tissue evidence="1">Leaf</tissue>
    </source>
</reference>
<sequence>MILGILTSCADVGSERSCTEGSDVEALVPSRSLDISLPDQSYQPPSIQKASLPVLPSDNGGLAYNLTPTLEEVKEDIVEGSSLPQGMAIDVREISENAIRNKTGQLLLVFSSWKWGTDLLFLVQHGFGFRTLLLCLA</sequence>
<dbReference type="Proteomes" id="UP000288805">
    <property type="component" value="Unassembled WGS sequence"/>
</dbReference>
<organism evidence="1 2">
    <name type="scientific">Vitis vinifera</name>
    <name type="common">Grape</name>
    <dbReference type="NCBI Taxonomy" id="29760"/>
    <lineage>
        <taxon>Eukaryota</taxon>
        <taxon>Viridiplantae</taxon>
        <taxon>Streptophyta</taxon>
        <taxon>Embryophyta</taxon>
        <taxon>Tracheophyta</taxon>
        <taxon>Spermatophyta</taxon>
        <taxon>Magnoliopsida</taxon>
        <taxon>eudicotyledons</taxon>
        <taxon>Gunneridae</taxon>
        <taxon>Pentapetalae</taxon>
        <taxon>rosids</taxon>
        <taxon>Vitales</taxon>
        <taxon>Vitaceae</taxon>
        <taxon>Viteae</taxon>
        <taxon>Vitis</taxon>
    </lineage>
</organism>
<name>A0A438HQ09_VITVI</name>
<evidence type="ECO:0000313" key="2">
    <source>
        <dbReference type="Proteomes" id="UP000288805"/>
    </source>
</evidence>